<sequence length="197" mass="21368">MTFVFEARRLPFASVSETYATRLQPLLALHALEGLPLWDRCMLAAVLPVVQQRHADVQPAREEDVAIALSIVRGLDELEVVFDSIVSTRAELHEQRQPLTSEASADARRRSQPPKTSEEILLEQLLQERFSDTAPYLRESSSSNSSSSGSGGAETEEPGEEEEEAGTVVDVAMCFTAAGESLGIGSANVFGGHGYHP</sequence>
<evidence type="ECO:0000313" key="2">
    <source>
        <dbReference type="EMBL" id="KAK7196984.1"/>
    </source>
</evidence>
<dbReference type="Proteomes" id="UP001430356">
    <property type="component" value="Unassembled WGS sequence"/>
</dbReference>
<reference evidence="2 3" key="1">
    <citation type="journal article" date="2021" name="MBio">
        <title>A New Model Trypanosomatid, Novymonas esmeraldas: Genomic Perception of Its 'Candidatus Pandoraea novymonadis' Endosymbiont.</title>
        <authorList>
            <person name="Zakharova A."/>
            <person name="Saura A."/>
            <person name="Butenko A."/>
            <person name="Podesvova L."/>
            <person name="Warmusova S."/>
            <person name="Kostygov A.Y."/>
            <person name="Nenarokova A."/>
            <person name="Lukes J."/>
            <person name="Opperdoes F.R."/>
            <person name="Yurchenko V."/>
        </authorList>
    </citation>
    <scope>NUCLEOTIDE SEQUENCE [LARGE SCALE GENOMIC DNA]</scope>
    <source>
        <strain evidence="2 3">E262AT.01</strain>
    </source>
</reference>
<accession>A0AAW0EU80</accession>
<evidence type="ECO:0000313" key="3">
    <source>
        <dbReference type="Proteomes" id="UP001430356"/>
    </source>
</evidence>
<dbReference type="AlphaFoldDB" id="A0AAW0EU80"/>
<organism evidence="2 3">
    <name type="scientific">Novymonas esmeraldas</name>
    <dbReference type="NCBI Taxonomy" id="1808958"/>
    <lineage>
        <taxon>Eukaryota</taxon>
        <taxon>Discoba</taxon>
        <taxon>Euglenozoa</taxon>
        <taxon>Kinetoplastea</taxon>
        <taxon>Metakinetoplastina</taxon>
        <taxon>Trypanosomatida</taxon>
        <taxon>Trypanosomatidae</taxon>
        <taxon>Novymonas</taxon>
    </lineage>
</organism>
<evidence type="ECO:0000256" key="1">
    <source>
        <dbReference type="SAM" id="MobiDB-lite"/>
    </source>
</evidence>
<protein>
    <submittedName>
        <fullName evidence="2">Uncharacterized protein</fullName>
    </submittedName>
</protein>
<comment type="caution">
    <text evidence="2">The sequence shown here is derived from an EMBL/GenBank/DDBJ whole genome shotgun (WGS) entry which is preliminary data.</text>
</comment>
<keyword evidence="3" id="KW-1185">Reference proteome</keyword>
<gene>
    <name evidence="2" type="ORF">NESM_000641800</name>
</gene>
<name>A0AAW0EU80_9TRYP</name>
<feature type="region of interest" description="Disordered" evidence="1">
    <location>
        <begin position="93"/>
        <end position="118"/>
    </location>
</feature>
<proteinExistence type="predicted"/>
<feature type="compositionally biased region" description="Acidic residues" evidence="1">
    <location>
        <begin position="154"/>
        <end position="165"/>
    </location>
</feature>
<feature type="region of interest" description="Disordered" evidence="1">
    <location>
        <begin position="136"/>
        <end position="168"/>
    </location>
</feature>
<feature type="compositionally biased region" description="Low complexity" evidence="1">
    <location>
        <begin position="139"/>
        <end position="148"/>
    </location>
</feature>
<dbReference type="EMBL" id="JAECZO010000092">
    <property type="protein sequence ID" value="KAK7196984.1"/>
    <property type="molecule type" value="Genomic_DNA"/>
</dbReference>